<dbReference type="PANTHER" id="PTHR11474">
    <property type="entry name" value="TYROSINASE FAMILY MEMBER"/>
    <property type="match status" value="1"/>
</dbReference>
<evidence type="ECO:0000259" key="3">
    <source>
        <dbReference type="PROSITE" id="PS00498"/>
    </source>
</evidence>
<feature type="chain" id="PRO_5042005414" description="Tyrosinase copper-binding domain-containing protein" evidence="2">
    <location>
        <begin position="20"/>
        <end position="410"/>
    </location>
</feature>
<dbReference type="GO" id="GO:0046872">
    <property type="term" value="F:metal ion binding"/>
    <property type="evidence" value="ECO:0007669"/>
    <property type="project" value="UniProtKB-KW"/>
</dbReference>
<feature type="domain" description="Tyrosinase copper-binding" evidence="3">
    <location>
        <begin position="329"/>
        <end position="340"/>
    </location>
</feature>
<gene>
    <name evidence="4" type="ORF">B0H63DRAFT_197989</name>
</gene>
<dbReference type="PRINTS" id="PR00092">
    <property type="entry name" value="TYROSINASE"/>
</dbReference>
<keyword evidence="1" id="KW-0479">Metal-binding</keyword>
<accession>A0AAE0NGS0</accession>
<dbReference type="InterPro" id="IPR002227">
    <property type="entry name" value="Tyrosinase_Cu-bd"/>
</dbReference>
<reference evidence="4" key="2">
    <citation type="submission" date="2023-06" db="EMBL/GenBank/DDBJ databases">
        <authorList>
            <consortium name="Lawrence Berkeley National Laboratory"/>
            <person name="Haridas S."/>
            <person name="Hensen N."/>
            <person name="Bonometti L."/>
            <person name="Westerberg I."/>
            <person name="Brannstrom I.O."/>
            <person name="Guillou S."/>
            <person name="Cros-Aarteil S."/>
            <person name="Calhoun S."/>
            <person name="Kuo A."/>
            <person name="Mondo S."/>
            <person name="Pangilinan J."/>
            <person name="Riley R."/>
            <person name="LaButti K."/>
            <person name="Andreopoulos B."/>
            <person name="Lipzen A."/>
            <person name="Chen C."/>
            <person name="Yanf M."/>
            <person name="Daum C."/>
            <person name="Ng V."/>
            <person name="Clum A."/>
            <person name="Steindorff A."/>
            <person name="Ohm R."/>
            <person name="Martin F."/>
            <person name="Silar P."/>
            <person name="Natvig D."/>
            <person name="Lalanne C."/>
            <person name="Gautier V."/>
            <person name="Ament-velasquez S.L."/>
            <person name="Kruys A."/>
            <person name="Hutchinson M.I."/>
            <person name="Powell A.J."/>
            <person name="Barry K."/>
            <person name="Miller A.N."/>
            <person name="Grigoriev I.V."/>
            <person name="Debuchy R."/>
            <person name="Gladieux P."/>
            <person name="Thoren M.H."/>
            <person name="Johannesson H."/>
        </authorList>
    </citation>
    <scope>NUCLEOTIDE SEQUENCE</scope>
    <source>
        <strain evidence="4">CBS 232.78</strain>
    </source>
</reference>
<dbReference type="SUPFAM" id="SSF48056">
    <property type="entry name" value="Di-copper centre-containing domain"/>
    <property type="match status" value="1"/>
</dbReference>
<evidence type="ECO:0000313" key="5">
    <source>
        <dbReference type="Proteomes" id="UP001285441"/>
    </source>
</evidence>
<feature type="signal peptide" evidence="2">
    <location>
        <begin position="1"/>
        <end position="19"/>
    </location>
</feature>
<keyword evidence="2" id="KW-0732">Signal</keyword>
<comment type="caution">
    <text evidence="4">The sequence shown here is derived from an EMBL/GenBank/DDBJ whole genome shotgun (WGS) entry which is preliminary data.</text>
</comment>
<name>A0AAE0NGS0_9PEZI</name>
<dbReference type="AlphaFoldDB" id="A0AAE0NGS0"/>
<dbReference type="PROSITE" id="PS00498">
    <property type="entry name" value="TYROSINASE_2"/>
    <property type="match status" value="1"/>
</dbReference>
<protein>
    <recommendedName>
        <fullName evidence="3">Tyrosinase copper-binding domain-containing protein</fullName>
    </recommendedName>
</protein>
<proteinExistence type="predicted"/>
<evidence type="ECO:0000256" key="1">
    <source>
        <dbReference type="ARBA" id="ARBA00022723"/>
    </source>
</evidence>
<evidence type="ECO:0000256" key="2">
    <source>
        <dbReference type="SAM" id="SignalP"/>
    </source>
</evidence>
<dbReference type="InterPro" id="IPR050316">
    <property type="entry name" value="Tyrosinase/Hemocyanin"/>
</dbReference>
<dbReference type="PANTHER" id="PTHR11474:SF116">
    <property type="entry name" value="TYROSINASE"/>
    <property type="match status" value="1"/>
</dbReference>
<sequence length="410" mass="44130">MRATSLALFALQAASAALASPVTVRQTTVVPTDPAEALVQLQALAQEALETAQEAVSNTTSSTKRDVCTLFNLKIRREWGAFSKNEKLDYINAVKCLQSKPAKTPATVAPGAKTRYDDFVAVHVQQTMEIHYTGSFLSWHRYFIWTFEKALQDECGYKGTLPYWDWSKTAVTGLSKSPIFDGTATSMSGDGAFVANKGNIILGANGDLPPIVLPSGTGGGCVTSGPFKDMKVNLGPVSLDTPGGITASNPNGPLAYNPRCLKRDLTDKINKDYANSTAILSVILQPQDIDTFQMKLQGVPGSGNIGVHGGGHYSMGGDPGRDVFTSPGDPAFWLHHGQIDRTWWLWQMLNPVKRAQGTSAVAGTITFMNAPPSRQTTIEDIVNLGYAGNPTFKIKDLLSTTSGPFCYVYL</sequence>
<dbReference type="GO" id="GO:0016491">
    <property type="term" value="F:oxidoreductase activity"/>
    <property type="evidence" value="ECO:0007669"/>
    <property type="project" value="InterPro"/>
</dbReference>
<evidence type="ECO:0000313" key="4">
    <source>
        <dbReference type="EMBL" id="KAK3381237.1"/>
    </source>
</evidence>
<organism evidence="4 5">
    <name type="scientific">Podospora didyma</name>
    <dbReference type="NCBI Taxonomy" id="330526"/>
    <lineage>
        <taxon>Eukaryota</taxon>
        <taxon>Fungi</taxon>
        <taxon>Dikarya</taxon>
        <taxon>Ascomycota</taxon>
        <taxon>Pezizomycotina</taxon>
        <taxon>Sordariomycetes</taxon>
        <taxon>Sordariomycetidae</taxon>
        <taxon>Sordariales</taxon>
        <taxon>Podosporaceae</taxon>
        <taxon>Podospora</taxon>
    </lineage>
</organism>
<dbReference type="EMBL" id="JAULSW010000005">
    <property type="protein sequence ID" value="KAK3381237.1"/>
    <property type="molecule type" value="Genomic_DNA"/>
</dbReference>
<dbReference type="Gene3D" id="1.10.1280.10">
    <property type="entry name" value="Di-copper center containing domain from catechol oxidase"/>
    <property type="match status" value="1"/>
</dbReference>
<reference evidence="4" key="1">
    <citation type="journal article" date="2023" name="Mol. Phylogenet. Evol.">
        <title>Genome-scale phylogeny and comparative genomics of the fungal order Sordariales.</title>
        <authorList>
            <person name="Hensen N."/>
            <person name="Bonometti L."/>
            <person name="Westerberg I."/>
            <person name="Brannstrom I.O."/>
            <person name="Guillou S."/>
            <person name="Cros-Aarteil S."/>
            <person name="Calhoun S."/>
            <person name="Haridas S."/>
            <person name="Kuo A."/>
            <person name="Mondo S."/>
            <person name="Pangilinan J."/>
            <person name="Riley R."/>
            <person name="LaButti K."/>
            <person name="Andreopoulos B."/>
            <person name="Lipzen A."/>
            <person name="Chen C."/>
            <person name="Yan M."/>
            <person name="Daum C."/>
            <person name="Ng V."/>
            <person name="Clum A."/>
            <person name="Steindorff A."/>
            <person name="Ohm R.A."/>
            <person name="Martin F."/>
            <person name="Silar P."/>
            <person name="Natvig D.O."/>
            <person name="Lalanne C."/>
            <person name="Gautier V."/>
            <person name="Ament-Velasquez S.L."/>
            <person name="Kruys A."/>
            <person name="Hutchinson M.I."/>
            <person name="Powell A.J."/>
            <person name="Barry K."/>
            <person name="Miller A.N."/>
            <person name="Grigoriev I.V."/>
            <person name="Debuchy R."/>
            <person name="Gladieux P."/>
            <person name="Hiltunen Thoren M."/>
            <person name="Johannesson H."/>
        </authorList>
    </citation>
    <scope>NUCLEOTIDE SEQUENCE</scope>
    <source>
        <strain evidence="4">CBS 232.78</strain>
    </source>
</reference>
<keyword evidence="5" id="KW-1185">Reference proteome</keyword>
<dbReference type="Pfam" id="PF00264">
    <property type="entry name" value="Tyrosinase"/>
    <property type="match status" value="1"/>
</dbReference>
<dbReference type="InterPro" id="IPR008922">
    <property type="entry name" value="Di-copper_centre_dom_sf"/>
</dbReference>
<dbReference type="Proteomes" id="UP001285441">
    <property type="component" value="Unassembled WGS sequence"/>
</dbReference>